<reference evidence="3" key="3">
    <citation type="submission" date="2025-09" db="UniProtKB">
        <authorList>
            <consortium name="Ensembl"/>
        </authorList>
    </citation>
    <scope>IDENTIFICATION</scope>
</reference>
<reference evidence="3" key="2">
    <citation type="submission" date="2025-08" db="UniProtKB">
        <authorList>
            <consortium name="Ensembl"/>
        </authorList>
    </citation>
    <scope>IDENTIFICATION</scope>
</reference>
<dbReference type="Proteomes" id="UP000694382">
    <property type="component" value="Chromosome 25"/>
</dbReference>
<feature type="region of interest" description="Disordered" evidence="2">
    <location>
        <begin position="129"/>
        <end position="218"/>
    </location>
</feature>
<organism evidence="3 4">
    <name type="scientific">Geospiza parvula</name>
    <name type="common">Small tree-finch</name>
    <name type="synonym">Camarhynchus parvulus</name>
    <dbReference type="NCBI Taxonomy" id="87175"/>
    <lineage>
        <taxon>Eukaryota</taxon>
        <taxon>Metazoa</taxon>
        <taxon>Chordata</taxon>
        <taxon>Craniata</taxon>
        <taxon>Vertebrata</taxon>
        <taxon>Euteleostomi</taxon>
        <taxon>Archelosauria</taxon>
        <taxon>Archosauria</taxon>
        <taxon>Dinosauria</taxon>
        <taxon>Saurischia</taxon>
        <taxon>Theropoda</taxon>
        <taxon>Coelurosauria</taxon>
        <taxon>Aves</taxon>
        <taxon>Neognathae</taxon>
        <taxon>Neoaves</taxon>
        <taxon>Telluraves</taxon>
        <taxon>Australaves</taxon>
        <taxon>Passeriformes</taxon>
        <taxon>Thraupidae</taxon>
        <taxon>Camarhynchus</taxon>
    </lineage>
</organism>
<evidence type="ECO:0000313" key="3">
    <source>
        <dbReference type="Ensembl" id="ENSCPVP00000023667.1"/>
    </source>
</evidence>
<proteinExistence type="predicted"/>
<keyword evidence="4" id="KW-1185">Reference proteome</keyword>
<dbReference type="AlphaFoldDB" id="A0A8U8CGP6"/>
<keyword evidence="1" id="KW-0175">Coiled coil</keyword>
<dbReference type="Ensembl" id="ENSCPVT00000024990.1">
    <property type="protein sequence ID" value="ENSCPVP00000023667.1"/>
    <property type="gene ID" value="ENSCPVG00000017294.1"/>
</dbReference>
<evidence type="ECO:0000313" key="4">
    <source>
        <dbReference type="Proteomes" id="UP000694382"/>
    </source>
</evidence>
<evidence type="ECO:0000256" key="2">
    <source>
        <dbReference type="SAM" id="MobiDB-lite"/>
    </source>
</evidence>
<sequence>PTYPIPVPPVSLLSPTCLPPVPLVFLTCVPHLSQLCPSPVSPLSHLSHLCPSRVPHLSHLSLTCPSPVPPVPHLSLTCPTCVPHLSLTCLTCPSPVPTCPHAVHVRSRWAPRRDSLHLLPRGRCGRWRRRHRRHRRHRRGDHAELRGAAGTAHAHRAVFRDDVTTGGAPGGGPALHRPTRTSLLPEVGGSPSHAGREAPGTAQRSGAPAPGQDQQLDRAAVQDHPRLLHGEHQIRTGPRTGDYLGFFGDYLGFFGVVWGYGAPAVTPNPTEQGRDPVQGSRACRGCGGSRGWAAEQPARGPAGRLLEGLGTSCEIGHLGWPGRQQEGLQTGRDWGKLGMGLGTLGIGLVTGINGMGGLEQLQMDNEVLHQQVEELKNKNLLLRAQLRQHGLEIVIKNDTH</sequence>
<name>A0A8U8CGP6_GEOPR</name>
<feature type="compositionally biased region" description="Basic residues" evidence="2">
    <location>
        <begin position="129"/>
        <end position="140"/>
    </location>
</feature>
<reference evidence="3" key="1">
    <citation type="submission" date="2020-02" db="EMBL/GenBank/DDBJ databases">
        <authorList>
            <person name="Enbody D E."/>
            <person name="Pettersson E M."/>
        </authorList>
    </citation>
    <scope>NUCLEOTIDE SEQUENCE [LARGE SCALE GENOMIC DNA]</scope>
</reference>
<protein>
    <submittedName>
        <fullName evidence="3">Uncharacterized protein</fullName>
    </submittedName>
</protein>
<evidence type="ECO:0000256" key="1">
    <source>
        <dbReference type="SAM" id="Coils"/>
    </source>
</evidence>
<accession>A0A8U8CGP6</accession>
<feature type="coiled-coil region" evidence="1">
    <location>
        <begin position="358"/>
        <end position="392"/>
    </location>
</feature>